<proteinExistence type="predicted"/>
<dbReference type="InterPro" id="IPR050121">
    <property type="entry name" value="Cytochrome_P450_monoxygenase"/>
</dbReference>
<evidence type="ECO:0000256" key="3">
    <source>
        <dbReference type="ARBA" id="ARBA00023002"/>
    </source>
</evidence>
<feature type="domain" description="AB hydrolase-1" evidence="5">
    <location>
        <begin position="391"/>
        <end position="606"/>
    </location>
</feature>
<dbReference type="InterPro" id="IPR036396">
    <property type="entry name" value="Cyt_P450_sf"/>
</dbReference>
<evidence type="ECO:0000313" key="7">
    <source>
        <dbReference type="Proteomes" id="UP000053095"/>
    </source>
</evidence>
<dbReference type="PANTHER" id="PTHR24305:SF235">
    <property type="entry name" value="CYTOCHROME P450 MONOOXYGENASE APDB-RELATED"/>
    <property type="match status" value="1"/>
</dbReference>
<dbReference type="Proteomes" id="UP000053095">
    <property type="component" value="Unassembled WGS sequence"/>
</dbReference>
<dbReference type="Gene3D" id="1.10.630.10">
    <property type="entry name" value="Cytochrome P450"/>
    <property type="match status" value="1"/>
</dbReference>
<dbReference type="GO" id="GO:0016705">
    <property type="term" value="F:oxidoreductase activity, acting on paired donors, with incorporation or reduction of molecular oxygen"/>
    <property type="evidence" value="ECO:0007669"/>
    <property type="project" value="InterPro"/>
</dbReference>
<keyword evidence="4" id="KW-0408">Iron</keyword>
<evidence type="ECO:0000256" key="2">
    <source>
        <dbReference type="ARBA" id="ARBA00022723"/>
    </source>
</evidence>
<dbReference type="Pfam" id="PF00561">
    <property type="entry name" value="Abhydrolase_1"/>
    <property type="match status" value="1"/>
</dbReference>
<dbReference type="InterPro" id="IPR000639">
    <property type="entry name" value="Epox_hydrolase-like"/>
</dbReference>
<sequence>MGHAHSHDIKLHRKYGDTVRIGPNAVSIGSATATKAIYGIGAGLRKSDLYPVQYNYSKGKLIPGIFTTTDEQLNKDMKRPVSSLYSLSNVLHHEGLVDQTIEFFISELKRKFADTNSACNIDDWLHFFAFDVMSEVTFARRIGFIERGTDVDGTIAGIWKRFRYFGIVGQMPWLDKLWDKSSLINALLPAKSSAIVTFTFTQIKKRIEDFKNTTEGPIEKNNGQPIDFFSQFLKAKFNHPEIPDWYLTSWTTSNMLAGSDSTAIYLRSIIYYLLKNPESYRKILDELSDHENRGKISKVITWAEAKSLNYLDACIKEAGRLHPVVGQQFERVAPIGGITVNGHFIPEGTVVGINPWVSHRDKTVFGEDAEAWNPDRWLVEKSEQHRMESSMLVYFSSKGFGILAVDLLGYGDTDKPLSVSEYKTKKIASEIIEILDLENITKVHGVAHDFGSLLLSRIANYYPDRLYTTTFLAVPYSLPGQKFDLAKVNALTKQVAGFESLETWLYEGRGGALAPFITEEERETHFSIFQGDYGPALNWYRNRIKNYDYDDEITAELDPTLSLPTLVIQGSEDKIAVPQLLDFVRSYIPHLRSRPVPTGHWVHLEAKDTVNQYLEEFFSDVKPVSSVHGSDL</sequence>
<dbReference type="InterPro" id="IPR000073">
    <property type="entry name" value="AB_hydrolase_1"/>
</dbReference>
<evidence type="ECO:0000313" key="6">
    <source>
        <dbReference type="EMBL" id="GAM43296.1"/>
    </source>
</evidence>
<dbReference type="PRINTS" id="PR00412">
    <property type="entry name" value="EPOXHYDRLASE"/>
</dbReference>
<name>A0A0B8N276_TALPI</name>
<organism evidence="6 7">
    <name type="scientific">Talaromyces pinophilus</name>
    <name type="common">Penicillium pinophilum</name>
    <dbReference type="NCBI Taxonomy" id="128442"/>
    <lineage>
        <taxon>Eukaryota</taxon>
        <taxon>Fungi</taxon>
        <taxon>Dikarya</taxon>
        <taxon>Ascomycota</taxon>
        <taxon>Pezizomycotina</taxon>
        <taxon>Eurotiomycetes</taxon>
        <taxon>Eurotiomycetidae</taxon>
        <taxon>Eurotiales</taxon>
        <taxon>Trichocomaceae</taxon>
        <taxon>Talaromyces</taxon>
        <taxon>Talaromyces sect. Talaromyces</taxon>
    </lineage>
</organism>
<dbReference type="AlphaFoldDB" id="A0A0B8N276"/>
<dbReference type="SUPFAM" id="SSF53474">
    <property type="entry name" value="alpha/beta-Hydrolases"/>
    <property type="match status" value="1"/>
</dbReference>
<dbReference type="PANTHER" id="PTHR24305">
    <property type="entry name" value="CYTOCHROME P450"/>
    <property type="match status" value="1"/>
</dbReference>
<dbReference type="GO" id="GO:0020037">
    <property type="term" value="F:heme binding"/>
    <property type="evidence" value="ECO:0007669"/>
    <property type="project" value="InterPro"/>
</dbReference>
<evidence type="ECO:0000259" key="5">
    <source>
        <dbReference type="Pfam" id="PF00561"/>
    </source>
</evidence>
<keyword evidence="2" id="KW-0479">Metal-binding</keyword>
<gene>
    <name evidence="6" type="ORF">TCE0_047f17995</name>
</gene>
<dbReference type="Gene3D" id="3.40.50.1820">
    <property type="entry name" value="alpha/beta hydrolase"/>
    <property type="match status" value="1"/>
</dbReference>
<dbReference type="InterPro" id="IPR029058">
    <property type="entry name" value="AB_hydrolase_fold"/>
</dbReference>
<evidence type="ECO:0000256" key="1">
    <source>
        <dbReference type="ARBA" id="ARBA00001971"/>
    </source>
</evidence>
<keyword evidence="7" id="KW-1185">Reference proteome</keyword>
<dbReference type="Pfam" id="PF00067">
    <property type="entry name" value="p450"/>
    <property type="match status" value="1"/>
</dbReference>
<dbReference type="PRINTS" id="PR00111">
    <property type="entry name" value="ABHYDROLASE"/>
</dbReference>
<dbReference type="CDD" id="cd11060">
    <property type="entry name" value="CYP57A1-like"/>
    <property type="match status" value="1"/>
</dbReference>
<dbReference type="GO" id="GO:0004497">
    <property type="term" value="F:monooxygenase activity"/>
    <property type="evidence" value="ECO:0007669"/>
    <property type="project" value="InterPro"/>
</dbReference>
<dbReference type="GO" id="GO:0005506">
    <property type="term" value="F:iron ion binding"/>
    <property type="evidence" value="ECO:0007669"/>
    <property type="project" value="InterPro"/>
</dbReference>
<dbReference type="SUPFAM" id="SSF48264">
    <property type="entry name" value="Cytochrome P450"/>
    <property type="match status" value="1"/>
</dbReference>
<dbReference type="EMBL" id="DF933843">
    <property type="protein sequence ID" value="GAM43296.1"/>
    <property type="molecule type" value="Genomic_DNA"/>
</dbReference>
<dbReference type="InterPro" id="IPR001128">
    <property type="entry name" value="Cyt_P450"/>
</dbReference>
<protein>
    <recommendedName>
        <fullName evidence="5">AB hydrolase-1 domain-containing protein</fullName>
    </recommendedName>
</protein>
<reference evidence="7" key="1">
    <citation type="journal article" date="2015" name="Genome Announc.">
        <title>Draft genome sequence of Talaromyces cellulolyticus strain Y-94, a source of lignocellulosic biomass-degrading enzymes.</title>
        <authorList>
            <person name="Fujii T."/>
            <person name="Koike H."/>
            <person name="Sawayama S."/>
            <person name="Yano S."/>
            <person name="Inoue H."/>
        </authorList>
    </citation>
    <scope>NUCLEOTIDE SEQUENCE [LARGE SCALE GENOMIC DNA]</scope>
    <source>
        <strain evidence="7">Y-94</strain>
    </source>
</reference>
<accession>A0A0B8N276</accession>
<dbReference type="GO" id="GO:0044550">
    <property type="term" value="P:secondary metabolite biosynthetic process"/>
    <property type="evidence" value="ECO:0007669"/>
    <property type="project" value="UniProtKB-ARBA"/>
</dbReference>
<keyword evidence="3" id="KW-0560">Oxidoreductase</keyword>
<evidence type="ECO:0000256" key="4">
    <source>
        <dbReference type="ARBA" id="ARBA00023004"/>
    </source>
</evidence>
<comment type="cofactor">
    <cofactor evidence="1">
        <name>heme</name>
        <dbReference type="ChEBI" id="CHEBI:30413"/>
    </cofactor>
</comment>